<keyword evidence="3" id="KW-1185">Reference proteome</keyword>
<sequence>MEFVQAFPSALPAQGTDRWTWPIGRSLHYLTWPHRKPSETSDLGVPVSASSRRRDSGSLGAWPNWDLEGKSSRSVQAASAPMRNTGLFGKLLEPNGPQREARAFPRTRYRPEISKKRSCRTLAMGHAITLEQPSFFFCVFCGVPRMSVPSNETRHGTADIARTRASTIASQTGSFSRAGGSNTGYEQNVFLPGAIWDNTRLNACLPVTDARSAPQRRGQESQSR</sequence>
<proteinExistence type="predicted"/>
<comment type="caution">
    <text evidence="2">The sequence shown here is derived from an EMBL/GenBank/DDBJ whole genome shotgun (WGS) entry which is preliminary data.</text>
</comment>
<reference evidence="2" key="1">
    <citation type="journal article" date="2023" name="Mol. Phylogenet. Evol.">
        <title>Genome-scale phylogeny and comparative genomics of the fungal order Sordariales.</title>
        <authorList>
            <person name="Hensen N."/>
            <person name="Bonometti L."/>
            <person name="Westerberg I."/>
            <person name="Brannstrom I.O."/>
            <person name="Guillou S."/>
            <person name="Cros-Aarteil S."/>
            <person name="Calhoun S."/>
            <person name="Haridas S."/>
            <person name="Kuo A."/>
            <person name="Mondo S."/>
            <person name="Pangilinan J."/>
            <person name="Riley R."/>
            <person name="LaButti K."/>
            <person name="Andreopoulos B."/>
            <person name="Lipzen A."/>
            <person name="Chen C."/>
            <person name="Yan M."/>
            <person name="Daum C."/>
            <person name="Ng V."/>
            <person name="Clum A."/>
            <person name="Steindorff A."/>
            <person name="Ohm R.A."/>
            <person name="Martin F."/>
            <person name="Silar P."/>
            <person name="Natvig D.O."/>
            <person name="Lalanne C."/>
            <person name="Gautier V."/>
            <person name="Ament-Velasquez S.L."/>
            <person name="Kruys A."/>
            <person name="Hutchinson M.I."/>
            <person name="Powell A.J."/>
            <person name="Barry K."/>
            <person name="Miller A.N."/>
            <person name="Grigoriev I.V."/>
            <person name="Debuchy R."/>
            <person name="Gladieux P."/>
            <person name="Hiltunen Thoren M."/>
            <person name="Johannesson H."/>
        </authorList>
    </citation>
    <scope>NUCLEOTIDE SEQUENCE</scope>
    <source>
        <strain evidence="2">SMH4131-1</strain>
    </source>
</reference>
<dbReference type="AlphaFoldDB" id="A0AAE0IXX1"/>
<evidence type="ECO:0000256" key="1">
    <source>
        <dbReference type="SAM" id="MobiDB-lite"/>
    </source>
</evidence>
<organism evidence="2 3">
    <name type="scientific">Cercophora scortea</name>
    <dbReference type="NCBI Taxonomy" id="314031"/>
    <lineage>
        <taxon>Eukaryota</taxon>
        <taxon>Fungi</taxon>
        <taxon>Dikarya</taxon>
        <taxon>Ascomycota</taxon>
        <taxon>Pezizomycotina</taxon>
        <taxon>Sordariomycetes</taxon>
        <taxon>Sordariomycetidae</taxon>
        <taxon>Sordariales</taxon>
        <taxon>Lasiosphaeriaceae</taxon>
        <taxon>Cercophora</taxon>
    </lineage>
</organism>
<protein>
    <submittedName>
        <fullName evidence="2">Uncharacterized protein</fullName>
    </submittedName>
</protein>
<dbReference type="EMBL" id="JAUEPO010000002">
    <property type="protein sequence ID" value="KAK3332965.1"/>
    <property type="molecule type" value="Genomic_DNA"/>
</dbReference>
<feature type="region of interest" description="Disordered" evidence="1">
    <location>
        <begin position="36"/>
        <end position="57"/>
    </location>
</feature>
<accession>A0AAE0IXX1</accession>
<dbReference type="Proteomes" id="UP001286456">
    <property type="component" value="Unassembled WGS sequence"/>
</dbReference>
<reference evidence="2" key="2">
    <citation type="submission" date="2023-06" db="EMBL/GenBank/DDBJ databases">
        <authorList>
            <consortium name="Lawrence Berkeley National Laboratory"/>
            <person name="Haridas S."/>
            <person name="Hensen N."/>
            <person name="Bonometti L."/>
            <person name="Westerberg I."/>
            <person name="Brannstrom I.O."/>
            <person name="Guillou S."/>
            <person name="Cros-Aarteil S."/>
            <person name="Calhoun S."/>
            <person name="Kuo A."/>
            <person name="Mondo S."/>
            <person name="Pangilinan J."/>
            <person name="Riley R."/>
            <person name="Labutti K."/>
            <person name="Andreopoulos B."/>
            <person name="Lipzen A."/>
            <person name="Chen C."/>
            <person name="Yanf M."/>
            <person name="Daum C."/>
            <person name="Ng V."/>
            <person name="Clum A."/>
            <person name="Steindorff A."/>
            <person name="Ohm R."/>
            <person name="Martin F."/>
            <person name="Silar P."/>
            <person name="Natvig D."/>
            <person name="Lalanne C."/>
            <person name="Gautier V."/>
            <person name="Ament-Velasquez S.L."/>
            <person name="Kruys A."/>
            <person name="Hutchinson M.I."/>
            <person name="Powell A.J."/>
            <person name="Barry K."/>
            <person name="Miller A.N."/>
            <person name="Grigoriev I.V."/>
            <person name="Debuchy R."/>
            <person name="Gladieux P."/>
            <person name="Thoren M.H."/>
            <person name="Johannesson H."/>
        </authorList>
    </citation>
    <scope>NUCLEOTIDE SEQUENCE</scope>
    <source>
        <strain evidence="2">SMH4131-1</strain>
    </source>
</reference>
<evidence type="ECO:0000313" key="3">
    <source>
        <dbReference type="Proteomes" id="UP001286456"/>
    </source>
</evidence>
<gene>
    <name evidence="2" type="ORF">B0T19DRAFT_114168</name>
</gene>
<name>A0AAE0IXX1_9PEZI</name>
<evidence type="ECO:0000313" key="2">
    <source>
        <dbReference type="EMBL" id="KAK3332965.1"/>
    </source>
</evidence>